<sequence>MENNQEIISDLKGLVSIINDGKEGYSSAAESTDNVELKAVFLKYVAERALYENELKAHLEKHGGDSDNQEGGILGAIHRTWIDIKEALTDKSETALLSAVVTGEKAALEKYDMVIKDNELHSDHLNLLTTQRNGIAEALKEIEVLEQKYSDK</sequence>
<name>A0A497XN80_9SPHI</name>
<comment type="caution">
    <text evidence="2">The sequence shown here is derived from an EMBL/GenBank/DDBJ whole genome shotgun (WGS) entry which is preliminary data.</text>
</comment>
<dbReference type="Gene3D" id="1.20.1260.10">
    <property type="match status" value="1"/>
</dbReference>
<dbReference type="OrthoDB" id="282393at2"/>
<dbReference type="InterPro" id="IPR012347">
    <property type="entry name" value="Ferritin-like"/>
</dbReference>
<evidence type="ECO:0000259" key="1">
    <source>
        <dbReference type="Pfam" id="PF09537"/>
    </source>
</evidence>
<dbReference type="NCBIfam" id="TIGR02284">
    <property type="entry name" value="PA2169 family four-helix-bundle protein"/>
    <property type="match status" value="1"/>
</dbReference>
<evidence type="ECO:0000313" key="4">
    <source>
        <dbReference type="Proteomes" id="UP000273898"/>
    </source>
</evidence>
<gene>
    <name evidence="2" type="ORF">BCL90_5184</name>
    <name evidence="3" type="ORF">E3V97_23000</name>
</gene>
<keyword evidence="5" id="KW-1185">Reference proteome</keyword>
<proteinExistence type="predicted"/>
<evidence type="ECO:0000313" key="2">
    <source>
        <dbReference type="EMBL" id="RLJ69586.1"/>
    </source>
</evidence>
<evidence type="ECO:0000313" key="5">
    <source>
        <dbReference type="Proteomes" id="UP000297429"/>
    </source>
</evidence>
<dbReference type="InterPro" id="IPR011971">
    <property type="entry name" value="CHP02284"/>
</dbReference>
<accession>A0A497XN80</accession>
<reference evidence="3 5" key="2">
    <citation type="submission" date="2019-03" db="EMBL/GenBank/DDBJ databases">
        <authorList>
            <person name="He R.-H."/>
        </authorList>
    </citation>
    <scope>NUCLEOTIDE SEQUENCE [LARGE SCALE GENOMIC DNA]</scope>
    <source>
        <strain evidence="3 5">DSM 19624</strain>
    </source>
</reference>
<feature type="domain" description="DUF2383" evidence="1">
    <location>
        <begin position="7"/>
        <end position="116"/>
    </location>
</feature>
<dbReference type="Proteomes" id="UP000273898">
    <property type="component" value="Unassembled WGS sequence"/>
</dbReference>
<reference evidence="2 4" key="1">
    <citation type="submission" date="2018-10" db="EMBL/GenBank/DDBJ databases">
        <title>Genomic Encyclopedia of Archaeal and Bacterial Type Strains, Phase II (KMG-II): from individual species to whole genera.</title>
        <authorList>
            <person name="Goeker M."/>
        </authorList>
    </citation>
    <scope>NUCLEOTIDE SEQUENCE [LARGE SCALE GENOMIC DNA]</scope>
    <source>
        <strain evidence="2 4">DSM 19624</strain>
    </source>
</reference>
<dbReference type="EMBL" id="RCCK01000016">
    <property type="protein sequence ID" value="RLJ69586.1"/>
    <property type="molecule type" value="Genomic_DNA"/>
</dbReference>
<evidence type="ECO:0000313" key="3">
    <source>
        <dbReference type="EMBL" id="TFB28354.1"/>
    </source>
</evidence>
<dbReference type="AlphaFoldDB" id="A0A497XN80"/>
<dbReference type="Pfam" id="PF09537">
    <property type="entry name" value="DUF2383"/>
    <property type="match status" value="1"/>
</dbReference>
<dbReference type="InterPro" id="IPR019052">
    <property type="entry name" value="DUF2383"/>
</dbReference>
<organism evidence="2 4">
    <name type="scientific">Pedobacter alluvionis</name>
    <dbReference type="NCBI Taxonomy" id="475253"/>
    <lineage>
        <taxon>Bacteria</taxon>
        <taxon>Pseudomonadati</taxon>
        <taxon>Bacteroidota</taxon>
        <taxon>Sphingobacteriia</taxon>
        <taxon>Sphingobacteriales</taxon>
        <taxon>Sphingobacteriaceae</taxon>
        <taxon>Pedobacter</taxon>
    </lineage>
</organism>
<dbReference type="EMBL" id="SOPX01000006">
    <property type="protein sequence ID" value="TFB28354.1"/>
    <property type="molecule type" value="Genomic_DNA"/>
</dbReference>
<dbReference type="RefSeq" id="WP_121287976.1">
    <property type="nucleotide sequence ID" value="NZ_RCCK01000016.1"/>
</dbReference>
<dbReference type="Proteomes" id="UP000297429">
    <property type="component" value="Unassembled WGS sequence"/>
</dbReference>
<protein>
    <submittedName>
        <fullName evidence="3">PA2169 family four-helix-bundle protein</fullName>
    </submittedName>
    <submittedName>
        <fullName evidence="2">Uncharacterized protein (TIGR02284 family)</fullName>
    </submittedName>
</protein>